<feature type="transmembrane region" description="Helical" evidence="12">
    <location>
        <begin position="965"/>
        <end position="987"/>
    </location>
</feature>
<comment type="caution">
    <text evidence="16">The sequence shown here is derived from an EMBL/GenBank/DDBJ whole genome shotgun (WGS) entry which is preliminary data.</text>
</comment>
<dbReference type="Gene3D" id="1.20.1270.60">
    <property type="entry name" value="Arfaptin homology (AH) domain/BAR domain"/>
    <property type="match status" value="1"/>
</dbReference>
<evidence type="ECO:0000256" key="8">
    <source>
        <dbReference type="ARBA" id="ARBA00022989"/>
    </source>
</evidence>
<evidence type="ECO:0000256" key="4">
    <source>
        <dbReference type="ARBA" id="ARBA00022448"/>
    </source>
</evidence>
<feature type="domain" description="Major facilitator superfamily (MFS) profile" evidence="14">
    <location>
        <begin position="659"/>
        <end position="1057"/>
    </location>
</feature>
<dbReference type="GO" id="GO:0008028">
    <property type="term" value="F:monocarboxylic acid transmembrane transporter activity"/>
    <property type="evidence" value="ECO:0007669"/>
    <property type="project" value="InterPro"/>
</dbReference>
<dbReference type="SMART" id="SM00326">
    <property type="entry name" value="SH3"/>
    <property type="match status" value="1"/>
</dbReference>
<dbReference type="GO" id="GO:0007009">
    <property type="term" value="P:plasma membrane organization"/>
    <property type="evidence" value="ECO:0007669"/>
    <property type="project" value="InterPro"/>
</dbReference>
<gene>
    <name evidence="16" type="ORF">U0070_019371</name>
</gene>
<evidence type="ECO:0000313" key="17">
    <source>
        <dbReference type="Proteomes" id="UP001488838"/>
    </source>
</evidence>
<feature type="compositionally biased region" description="Low complexity" evidence="11">
    <location>
        <begin position="357"/>
        <end position="367"/>
    </location>
</feature>
<dbReference type="Proteomes" id="UP001488838">
    <property type="component" value="Unassembled WGS sequence"/>
</dbReference>
<dbReference type="InterPro" id="IPR001452">
    <property type="entry name" value="SH3_domain"/>
</dbReference>
<feature type="transmembrane region" description="Helical" evidence="12">
    <location>
        <begin position="727"/>
        <end position="745"/>
    </location>
</feature>
<dbReference type="AlphaFoldDB" id="A0AAW0HQ66"/>
<keyword evidence="5" id="KW-1003">Cell membrane</keyword>
<feature type="transmembrane region" description="Helical" evidence="12">
    <location>
        <begin position="785"/>
        <end position="804"/>
    </location>
</feature>
<keyword evidence="3 10" id="KW-0728">SH3 domain</keyword>
<accession>A0AAW0HQ66</accession>
<feature type="transmembrane region" description="Helical" evidence="12">
    <location>
        <begin position="1033"/>
        <end position="1054"/>
    </location>
</feature>
<dbReference type="NCBIfam" id="TIGR00892">
    <property type="entry name" value="2A0113"/>
    <property type="match status" value="1"/>
</dbReference>
<dbReference type="Pfam" id="PF07690">
    <property type="entry name" value="MFS_1"/>
    <property type="match status" value="1"/>
</dbReference>
<dbReference type="InterPro" id="IPR036028">
    <property type="entry name" value="SH3-like_dom_sf"/>
</dbReference>
<dbReference type="InterPro" id="IPR011701">
    <property type="entry name" value="MFS"/>
</dbReference>
<dbReference type="Pfam" id="PF08397">
    <property type="entry name" value="IMD"/>
    <property type="match status" value="1"/>
</dbReference>
<dbReference type="SUPFAM" id="SSF50044">
    <property type="entry name" value="SH3-domain"/>
    <property type="match status" value="1"/>
</dbReference>
<dbReference type="PROSITE" id="PS51338">
    <property type="entry name" value="IMD"/>
    <property type="match status" value="1"/>
</dbReference>
<feature type="compositionally biased region" description="Basic and acidic residues" evidence="11">
    <location>
        <begin position="628"/>
        <end position="638"/>
    </location>
</feature>
<dbReference type="PANTHER" id="PTHR11360">
    <property type="entry name" value="MONOCARBOXYLATE TRANSPORTER"/>
    <property type="match status" value="1"/>
</dbReference>
<dbReference type="SUPFAM" id="SSF103473">
    <property type="entry name" value="MFS general substrate transporter"/>
    <property type="match status" value="1"/>
</dbReference>
<feature type="transmembrane region" description="Helical" evidence="12">
    <location>
        <begin position="940"/>
        <end position="958"/>
    </location>
</feature>
<dbReference type="Gene3D" id="2.30.30.40">
    <property type="entry name" value="SH3 Domains"/>
    <property type="match status" value="1"/>
</dbReference>
<dbReference type="GO" id="GO:0016323">
    <property type="term" value="C:basolateral plasma membrane"/>
    <property type="evidence" value="ECO:0007669"/>
    <property type="project" value="UniProtKB-SubCell"/>
</dbReference>
<feature type="region of interest" description="Disordered" evidence="11">
    <location>
        <begin position="310"/>
        <end position="400"/>
    </location>
</feature>
<evidence type="ECO:0000256" key="9">
    <source>
        <dbReference type="ARBA" id="ARBA00023136"/>
    </source>
</evidence>
<feature type="domain" description="IMD" evidence="15">
    <location>
        <begin position="1"/>
        <end position="150"/>
    </location>
</feature>
<dbReference type="PROSITE" id="PS50002">
    <property type="entry name" value="SH3"/>
    <property type="match status" value="1"/>
</dbReference>
<dbReference type="GO" id="GO:0015293">
    <property type="term" value="F:symporter activity"/>
    <property type="evidence" value="ECO:0007669"/>
    <property type="project" value="UniProtKB-KW"/>
</dbReference>
<reference evidence="16 17" key="1">
    <citation type="journal article" date="2023" name="bioRxiv">
        <title>Conserved and derived expression patterns and positive selection on dental genes reveal complex evolutionary context of ever-growing rodent molars.</title>
        <authorList>
            <person name="Calamari Z.T."/>
            <person name="Song A."/>
            <person name="Cohen E."/>
            <person name="Akter M."/>
            <person name="Roy R.D."/>
            <person name="Hallikas O."/>
            <person name="Christensen M.M."/>
            <person name="Li P."/>
            <person name="Marangoni P."/>
            <person name="Jernvall J."/>
            <person name="Klein O.D."/>
        </authorList>
    </citation>
    <scope>NUCLEOTIDE SEQUENCE [LARGE SCALE GENOMIC DNA]</scope>
    <source>
        <strain evidence="16">V071</strain>
    </source>
</reference>
<dbReference type="PANTHER" id="PTHR11360:SF26">
    <property type="entry name" value="MONOCARBOXYLATE TRANSPORTER 3"/>
    <property type="match status" value="1"/>
</dbReference>
<name>A0AAW0HQ66_MYOGA</name>
<evidence type="ECO:0000259" key="14">
    <source>
        <dbReference type="PROSITE" id="PS50850"/>
    </source>
</evidence>
<evidence type="ECO:0000256" key="7">
    <source>
        <dbReference type="ARBA" id="ARBA00022847"/>
    </source>
</evidence>
<evidence type="ECO:0000259" key="15">
    <source>
        <dbReference type="PROSITE" id="PS51338"/>
    </source>
</evidence>
<comment type="subcellular location">
    <subcellularLocation>
        <location evidence="1">Basolateral cell membrane</location>
        <topology evidence="1">Multi-pass membrane protein</topology>
    </subcellularLocation>
</comment>
<feature type="compositionally biased region" description="Polar residues" evidence="11">
    <location>
        <begin position="208"/>
        <end position="228"/>
    </location>
</feature>
<feature type="compositionally biased region" description="Low complexity" evidence="11">
    <location>
        <begin position="310"/>
        <end position="320"/>
    </location>
</feature>
<dbReference type="InterPro" id="IPR036259">
    <property type="entry name" value="MFS_trans_sf"/>
</dbReference>
<feature type="domain" description="SH3" evidence="13">
    <location>
        <begin position="235"/>
        <end position="298"/>
    </location>
</feature>
<feature type="transmembrane region" description="Helical" evidence="12">
    <location>
        <begin position="911"/>
        <end position="934"/>
    </location>
</feature>
<dbReference type="InterPro" id="IPR020846">
    <property type="entry name" value="MFS_dom"/>
</dbReference>
<feature type="region of interest" description="Disordered" evidence="11">
    <location>
        <begin position="619"/>
        <end position="651"/>
    </location>
</feature>
<evidence type="ECO:0000256" key="12">
    <source>
        <dbReference type="SAM" id="Phobius"/>
    </source>
</evidence>
<protein>
    <recommendedName>
        <fullName evidence="18">Monocarboxylate transporter 3</fullName>
    </recommendedName>
</protein>
<evidence type="ECO:0000256" key="2">
    <source>
        <dbReference type="ARBA" id="ARBA00006727"/>
    </source>
</evidence>
<evidence type="ECO:0000256" key="5">
    <source>
        <dbReference type="ARBA" id="ARBA00022475"/>
    </source>
</evidence>
<feature type="transmembrane region" description="Helical" evidence="12">
    <location>
        <begin position="698"/>
        <end position="721"/>
    </location>
</feature>
<organism evidence="16 17">
    <name type="scientific">Myodes glareolus</name>
    <name type="common">Bank vole</name>
    <name type="synonym">Clethrionomys glareolus</name>
    <dbReference type="NCBI Taxonomy" id="447135"/>
    <lineage>
        <taxon>Eukaryota</taxon>
        <taxon>Metazoa</taxon>
        <taxon>Chordata</taxon>
        <taxon>Craniata</taxon>
        <taxon>Vertebrata</taxon>
        <taxon>Euteleostomi</taxon>
        <taxon>Mammalia</taxon>
        <taxon>Eutheria</taxon>
        <taxon>Euarchontoglires</taxon>
        <taxon>Glires</taxon>
        <taxon>Rodentia</taxon>
        <taxon>Myomorpha</taxon>
        <taxon>Muroidea</taxon>
        <taxon>Cricetidae</taxon>
        <taxon>Arvicolinae</taxon>
        <taxon>Myodes</taxon>
    </lineage>
</organism>
<dbReference type="CDD" id="cd17430">
    <property type="entry name" value="MFS_MCT3_4"/>
    <property type="match status" value="1"/>
</dbReference>
<dbReference type="Gene3D" id="1.20.1250.20">
    <property type="entry name" value="MFS general substrate transporter like domains"/>
    <property type="match status" value="1"/>
</dbReference>
<keyword evidence="8 12" id="KW-1133">Transmembrane helix</keyword>
<dbReference type="InterPro" id="IPR013606">
    <property type="entry name" value="I-BAR_dom"/>
</dbReference>
<proteinExistence type="inferred from homology"/>
<dbReference type="Pfam" id="PF14604">
    <property type="entry name" value="SH3_9"/>
    <property type="match status" value="1"/>
</dbReference>
<feature type="transmembrane region" description="Helical" evidence="12">
    <location>
        <begin position="999"/>
        <end position="1021"/>
    </location>
</feature>
<feature type="region of interest" description="Disordered" evidence="11">
    <location>
        <begin position="1065"/>
        <end position="1155"/>
    </location>
</feature>
<dbReference type="InterPro" id="IPR027267">
    <property type="entry name" value="AH/BAR_dom_sf"/>
</dbReference>
<feature type="transmembrane region" description="Helical" evidence="12">
    <location>
        <begin position="875"/>
        <end position="899"/>
    </location>
</feature>
<dbReference type="InterPro" id="IPR050327">
    <property type="entry name" value="Proton-linked_MCT"/>
</dbReference>
<dbReference type="PROSITE" id="PS50850">
    <property type="entry name" value="MFS"/>
    <property type="match status" value="1"/>
</dbReference>
<feature type="region of interest" description="Disordered" evidence="11">
    <location>
        <begin position="130"/>
        <end position="236"/>
    </location>
</feature>
<evidence type="ECO:0000256" key="10">
    <source>
        <dbReference type="PROSITE-ProRule" id="PRU00192"/>
    </source>
</evidence>
<comment type="similarity">
    <text evidence="2">Belongs to the major facilitator superfamily. Monocarboxylate porter (TC 2.A.1.13) family.</text>
</comment>
<dbReference type="FunFam" id="1.20.1250.20:FF:000077">
    <property type="entry name" value="Proton-coupled monocarboxylate transporter 3"/>
    <property type="match status" value="1"/>
</dbReference>
<evidence type="ECO:0000313" key="16">
    <source>
        <dbReference type="EMBL" id="KAK7804247.1"/>
    </source>
</evidence>
<dbReference type="InterPro" id="IPR035593">
    <property type="entry name" value="Pinkbar_SH3"/>
</dbReference>
<keyword evidence="9 12" id="KW-0472">Membrane</keyword>
<evidence type="ECO:0008006" key="18">
    <source>
        <dbReference type="Google" id="ProtNLM"/>
    </source>
</evidence>
<dbReference type="FunFam" id="2.30.30.40:FF:000185">
    <property type="entry name" value="brain-specific angiogenesis inhibitor 1-associated protein 2-like protein 2"/>
    <property type="match status" value="1"/>
</dbReference>
<keyword evidence="17" id="KW-1185">Reference proteome</keyword>
<evidence type="ECO:0000256" key="11">
    <source>
        <dbReference type="SAM" id="MobiDB-lite"/>
    </source>
</evidence>
<dbReference type="InterPro" id="IPR004743">
    <property type="entry name" value="MCT"/>
</dbReference>
<feature type="non-terminal residue" evidence="16">
    <location>
        <position position="1155"/>
    </location>
</feature>
<keyword evidence="4" id="KW-0813">Transport</keyword>
<evidence type="ECO:0000259" key="13">
    <source>
        <dbReference type="PROSITE" id="PS50002"/>
    </source>
</evidence>
<keyword evidence="6 12" id="KW-0812">Transmembrane</keyword>
<evidence type="ECO:0000256" key="3">
    <source>
        <dbReference type="ARBA" id="ARBA00022443"/>
    </source>
</evidence>
<feature type="transmembrane region" description="Helical" evidence="12">
    <location>
        <begin position="816"/>
        <end position="835"/>
    </location>
</feature>
<dbReference type="EMBL" id="JBBHLL010000389">
    <property type="protein sequence ID" value="KAK7804247.1"/>
    <property type="molecule type" value="Genomic_DNA"/>
</dbReference>
<dbReference type="SUPFAM" id="SSF103657">
    <property type="entry name" value="BAR/IMD domain-like"/>
    <property type="match status" value="1"/>
</dbReference>
<evidence type="ECO:0000256" key="1">
    <source>
        <dbReference type="ARBA" id="ARBA00004554"/>
    </source>
</evidence>
<sequence length="1155" mass="124606">MDMVQTFHGDLLQHMEKNTKLDMQFIKDSSQHYEIEYRRRAANLEKCMSELWHMERKRDKNAREMKESVNRLHAQMQAFVSESKRAAELEEKRRYRFLAEKHLLLSNTFLQFLGRARGMLQNRVVLWKEQSEASRSPSRAHSPGLLGPALGPPYPSGRLTPTRLDMPPRPLGEYGSPRSRHGSGSYGPEPAEARSASQLEPDRRSLPRTPSASSLYTSSTQRSRSNSFGERLSGGGARRVRALVSHSEGANHTLLRFSAGDVVEVLVPEAQNGWLYGKLEGSSASGWFPEAYVKPLEEMPVNPMKPVTPMNSMAPMSPMNELPSRSYPLRGSHSLDDLLDRPGNPAASSDYWDSNSRSRTPSRVPSRAPSPAPTPLPSSRRSSVGSMGAATDVKGQSAPARGVVRSLEFSLKPDFGLHSVLKSSPAGPLPPSPVFSWGEGWDPIFPSPLNLPSLRAETYVLGTPTPRALSTVSPSGQEAKWERVTRNGRVARSRRLARCLATLPRNTDWESLPPSPKPIPHRGTNPFATVKLRPTSAAIVAKAVGIGIFQPHGAQRSTSLQASGDVSLDPKSRVRSSWCTGAHSAILLVGKLRLSRERRLCRADSFQNGKDQLHQRLLRQGQSQEVRSPSEESLKSTEVEAMGAGGPRRGAGPPDGGWGWVVLGACFVITGFAYGFPKAVSVFFGELKRDFGAGYSDTAWVSSIMLAMLYGTGPLSSILVTRFGCRPVMLAGGLLASAGMILASFASRLLELYLTAGVLTGLGLALNFQPSLIMLGLYFERRRPLANGLAAAGSPVFLSTLSPLGQLLGERFGWRGGFLLFGGLLLHCCACGAVMRPPPGPPPPLRPDPAEDRAPGGGRARRRLLDVAVCTDRAFIVYVVTKFLMALGLFVPPILLVNYAKDAGVPDAEAAFLLSIVGFVDIVARPACGALAGLTRLRPHVPYLFSLALLANGLTDLISARARSYGTLVAFCIAFGLSYGMVGALQFEVLMATVGAPRFPSALGLVLLVEAVAVLIGPPSAGRLVDALKNYEIIFYLAGSEVALAGVFMAVTTYCCLRCSKNTPAGPAAERGAGDTDDVDAERDSEPMPASTQEPGSLEALEVLSPRAGSQEPKPEVETVPGLGHESGLVGHDLFQLEIPPQSPKCHTWRVHSDP</sequence>
<evidence type="ECO:0000256" key="6">
    <source>
        <dbReference type="ARBA" id="ARBA00022692"/>
    </source>
</evidence>
<dbReference type="CDD" id="cd11914">
    <property type="entry name" value="SH3_BAIAP2L2"/>
    <property type="match status" value="1"/>
</dbReference>
<feature type="transmembrane region" description="Helical" evidence="12">
    <location>
        <begin position="752"/>
        <end position="779"/>
    </location>
</feature>
<keyword evidence="7" id="KW-0769">Symport</keyword>